<comment type="similarity">
    <text evidence="16">Belongs to the amiloride-sensitive sodium channel (TC 1.A.6) family. SCNN1B subfamily.</text>
</comment>
<evidence type="ECO:0000256" key="1">
    <source>
        <dbReference type="ARBA" id="ARBA00004424"/>
    </source>
</evidence>
<evidence type="ECO:0000256" key="10">
    <source>
        <dbReference type="ARBA" id="ARBA00023136"/>
    </source>
</evidence>
<keyword evidence="5" id="KW-1003">Cell membrane</keyword>
<dbReference type="GO" id="GO:0030659">
    <property type="term" value="C:cytoplasmic vesicle membrane"/>
    <property type="evidence" value="ECO:0007669"/>
    <property type="project" value="UniProtKB-SubCell"/>
</dbReference>
<evidence type="ECO:0000256" key="20">
    <source>
        <dbReference type="ARBA" id="ARBA00050037"/>
    </source>
</evidence>
<keyword evidence="6 23" id="KW-0812">Transmembrane</keyword>
<comment type="caution">
    <text evidence="24">The sequence shown here is derived from an EMBL/GenBank/DDBJ whole genome shotgun (WGS) entry which is preliminary data.</text>
</comment>
<dbReference type="Pfam" id="PF00858">
    <property type="entry name" value="ASC"/>
    <property type="match status" value="1"/>
</dbReference>
<evidence type="ECO:0000313" key="25">
    <source>
        <dbReference type="Proteomes" id="UP000545574"/>
    </source>
</evidence>
<keyword evidence="12" id="KW-0739">Sodium transport</keyword>
<evidence type="ECO:0000256" key="15">
    <source>
        <dbReference type="ARBA" id="ARBA00036239"/>
    </source>
</evidence>
<feature type="non-terminal residue" evidence="24">
    <location>
        <position position="635"/>
    </location>
</feature>
<evidence type="ECO:0000256" key="19">
    <source>
        <dbReference type="ARBA" id="ARBA00043222"/>
    </source>
</evidence>
<protein>
    <recommendedName>
        <fullName evidence="20">Epithelial sodium channel subunit beta</fullName>
    </recommendedName>
    <alternativeName>
        <fullName evidence="21">Amiloride-sensitive sodium channel subunit beta</fullName>
    </alternativeName>
    <alternativeName>
        <fullName evidence="19">Beta-NaCH</fullName>
    </alternativeName>
    <alternativeName>
        <fullName evidence="18">Nonvoltage-gated sodium channel 1 subunit beta</fullName>
    </alternativeName>
    <alternativeName>
        <fullName evidence="17">SCNEB</fullName>
    </alternativeName>
</protein>
<dbReference type="GO" id="GO:0016324">
    <property type="term" value="C:apical plasma membrane"/>
    <property type="evidence" value="ECO:0007669"/>
    <property type="project" value="UniProtKB-SubCell"/>
</dbReference>
<dbReference type="InterPro" id="IPR004724">
    <property type="entry name" value="ENaC_chordates"/>
</dbReference>
<evidence type="ECO:0000313" key="24">
    <source>
        <dbReference type="EMBL" id="NWW38805.1"/>
    </source>
</evidence>
<dbReference type="AlphaFoldDB" id="A0A7K6MPY0"/>
<dbReference type="PRINTS" id="PR01078">
    <property type="entry name" value="AMINACHANNEL"/>
</dbReference>
<name>A0A7K6MPY0_PANBI</name>
<organism evidence="24 25">
    <name type="scientific">Panurus biarmicus</name>
    <name type="common">Bearded tit</name>
    <dbReference type="NCBI Taxonomy" id="181101"/>
    <lineage>
        <taxon>Eukaryota</taxon>
        <taxon>Metazoa</taxon>
        <taxon>Chordata</taxon>
        <taxon>Craniata</taxon>
        <taxon>Vertebrata</taxon>
        <taxon>Euteleostomi</taxon>
        <taxon>Archelosauria</taxon>
        <taxon>Archosauria</taxon>
        <taxon>Dinosauria</taxon>
        <taxon>Saurischia</taxon>
        <taxon>Theropoda</taxon>
        <taxon>Coelurosauria</taxon>
        <taxon>Aves</taxon>
        <taxon>Neognathae</taxon>
        <taxon>Neoaves</taxon>
        <taxon>Telluraves</taxon>
        <taxon>Australaves</taxon>
        <taxon>Passeriformes</taxon>
        <taxon>Sylvioidea</taxon>
        <taxon>Sylviidae</taxon>
        <taxon>Sylviidae incertae sedis</taxon>
        <taxon>Panurus</taxon>
    </lineage>
</organism>
<dbReference type="PANTHER" id="PTHR11690">
    <property type="entry name" value="AMILORIDE-SENSITIVE SODIUM CHANNEL-RELATED"/>
    <property type="match status" value="1"/>
</dbReference>
<feature type="compositionally biased region" description="Pro residues" evidence="22">
    <location>
        <begin position="607"/>
        <end position="616"/>
    </location>
</feature>
<dbReference type="InterPro" id="IPR020903">
    <property type="entry name" value="ENaC_CS"/>
</dbReference>
<gene>
    <name evidence="24" type="primary">Scnn1b</name>
    <name evidence="24" type="ORF">PANBIA_R02108</name>
</gene>
<keyword evidence="14" id="KW-0968">Cytoplasmic vesicle</keyword>
<evidence type="ECO:0000256" key="9">
    <source>
        <dbReference type="ARBA" id="ARBA00023065"/>
    </source>
</evidence>
<evidence type="ECO:0000256" key="14">
    <source>
        <dbReference type="ARBA" id="ARBA00023329"/>
    </source>
</evidence>
<evidence type="ECO:0000256" key="2">
    <source>
        <dbReference type="ARBA" id="ARBA00004439"/>
    </source>
</evidence>
<keyword evidence="13" id="KW-0407">Ion channel</keyword>
<evidence type="ECO:0000256" key="22">
    <source>
        <dbReference type="SAM" id="MobiDB-lite"/>
    </source>
</evidence>
<evidence type="ECO:0000256" key="8">
    <source>
        <dbReference type="ARBA" id="ARBA00023053"/>
    </source>
</evidence>
<keyword evidence="25" id="KW-1185">Reference proteome</keyword>
<dbReference type="InterPro" id="IPR001873">
    <property type="entry name" value="ENaC"/>
</dbReference>
<evidence type="ECO:0000256" key="18">
    <source>
        <dbReference type="ARBA" id="ARBA00042734"/>
    </source>
</evidence>
<evidence type="ECO:0000256" key="6">
    <source>
        <dbReference type="ARBA" id="ARBA00022692"/>
    </source>
</evidence>
<dbReference type="EMBL" id="VZRT01002728">
    <property type="protein sequence ID" value="NWW38805.1"/>
    <property type="molecule type" value="Genomic_DNA"/>
</dbReference>
<comment type="subcellular location">
    <subcellularLocation>
        <location evidence="1">Apical cell membrane</location>
        <topology evidence="1">Multi-pass membrane protein</topology>
    </subcellularLocation>
    <subcellularLocation>
        <location evidence="2">Cytoplasmic vesicle membrane</location>
        <topology evidence="2">Multi-pass membrane protein</topology>
    </subcellularLocation>
</comment>
<evidence type="ECO:0000256" key="4">
    <source>
        <dbReference type="ARBA" id="ARBA00022461"/>
    </source>
</evidence>
<keyword evidence="8" id="KW-0915">Sodium</keyword>
<evidence type="ECO:0000256" key="5">
    <source>
        <dbReference type="ARBA" id="ARBA00022475"/>
    </source>
</evidence>
<keyword evidence="4" id="KW-0894">Sodium channel</keyword>
<evidence type="ECO:0000256" key="11">
    <source>
        <dbReference type="ARBA" id="ARBA00023157"/>
    </source>
</evidence>
<feature type="region of interest" description="Disordered" evidence="22">
    <location>
        <begin position="601"/>
        <end position="635"/>
    </location>
</feature>
<evidence type="ECO:0000256" key="12">
    <source>
        <dbReference type="ARBA" id="ARBA00023201"/>
    </source>
</evidence>
<evidence type="ECO:0000256" key="23">
    <source>
        <dbReference type="SAM" id="Phobius"/>
    </source>
</evidence>
<keyword evidence="11" id="KW-1015">Disulfide bond</keyword>
<proteinExistence type="inferred from homology"/>
<feature type="non-terminal residue" evidence="24">
    <location>
        <position position="1"/>
    </location>
</feature>
<sequence>MNLKKYLVRALHRLQKGPGYTYKELLVWYCDNTNTHGPKRIIKEGPKKKLIWFFLTLLFASLVFWQWGILINTYLSYNVTSSLSIGFKTMKFPAVTVCNANPFKYSEVKHLLKELDRLIEAALERILHPTPGNGSENLSPPLDLQLWNQIPLVLIDEHDKDNPIILDIFETNQTAVGNDTAMGNETRLRPASLCPQCSHQGSDNCTYRNFTSAAQAVTEWYILQSTSILSRVPLHERIRMGYQAEDMILACLYGAEPCNYKNFTQIYHPDHGNCYIFNWGMDEEALNSSNPGAEFGLKLILDISQQDYIPYLSSAAGARLMLHQQKSFPFLKDQGIYAMAGTETSIGVLVDELERMGYPYSDCTVNGSDVPVQNLYSQYNTSYSIQACLRSCFQNHMVQICGCGHYMFPLPEGVTYCNNEDNPGWAYCYSSLRSSIKQRQICIDSCKETCNDTQYKMTISMADWPSEASEDWIFHILSYERDMSTNVTLDRNGIIKLNIYFQEYNYRTISESAATTIVWLLSSLGGQFGFWMGGSVLCLIEFGEIIIDSLWITVINVIGWCKGLKQRRARARYPDAPPTVSQLVAAHTNLGFQHEAVGAVPGAQALPPEPGTPPPNYDSLRVQPPAALGPDSDTE</sequence>
<keyword evidence="7 23" id="KW-1133">Transmembrane helix</keyword>
<reference evidence="24 25" key="1">
    <citation type="submission" date="2019-09" db="EMBL/GenBank/DDBJ databases">
        <title>Bird 10,000 Genomes (B10K) Project - Family phase.</title>
        <authorList>
            <person name="Zhang G."/>
        </authorList>
    </citation>
    <scope>NUCLEOTIDE SEQUENCE [LARGE SCALE GENOMIC DNA]</scope>
    <source>
        <strain evidence="24">B10K-DU-030-18</strain>
    </source>
</reference>
<evidence type="ECO:0000256" key="21">
    <source>
        <dbReference type="ARBA" id="ARBA00050053"/>
    </source>
</evidence>
<dbReference type="FunFam" id="2.60.470.10:FF:000003">
    <property type="entry name" value="Amiloride-sensitive sodium channel subunit beta"/>
    <property type="match status" value="1"/>
</dbReference>
<evidence type="ECO:0000256" key="3">
    <source>
        <dbReference type="ARBA" id="ARBA00022448"/>
    </source>
</evidence>
<dbReference type="NCBIfam" id="TIGR00859">
    <property type="entry name" value="ENaC"/>
    <property type="match status" value="1"/>
</dbReference>
<evidence type="ECO:0000256" key="13">
    <source>
        <dbReference type="ARBA" id="ARBA00023303"/>
    </source>
</evidence>
<dbReference type="GO" id="GO:0015280">
    <property type="term" value="F:ligand-gated sodium channel activity"/>
    <property type="evidence" value="ECO:0007669"/>
    <property type="project" value="InterPro"/>
</dbReference>
<comment type="catalytic activity">
    <reaction evidence="15">
        <text>Na(+)(in) = Na(+)(out)</text>
        <dbReference type="Rhea" id="RHEA:34963"/>
        <dbReference type="ChEBI" id="CHEBI:29101"/>
    </reaction>
</comment>
<feature type="transmembrane region" description="Helical" evidence="23">
    <location>
        <begin position="50"/>
        <end position="75"/>
    </location>
</feature>
<dbReference type="PROSITE" id="PS01206">
    <property type="entry name" value="ASC"/>
    <property type="match status" value="1"/>
</dbReference>
<evidence type="ECO:0000256" key="16">
    <source>
        <dbReference type="ARBA" id="ARBA00038224"/>
    </source>
</evidence>
<dbReference type="PANTHER" id="PTHR11690:SF18">
    <property type="entry name" value="AMILORIDE-SENSITIVE SODIUM CHANNEL SUBUNIT BETA"/>
    <property type="match status" value="1"/>
</dbReference>
<dbReference type="Gene3D" id="1.10.287.770">
    <property type="entry name" value="YojJ-like"/>
    <property type="match status" value="1"/>
</dbReference>
<dbReference type="Proteomes" id="UP000545574">
    <property type="component" value="Unassembled WGS sequence"/>
</dbReference>
<dbReference type="FunFam" id="1.10.287.770:FF:000002">
    <property type="entry name" value="Amiloride-sensitive sodium channel subunit beta 1"/>
    <property type="match status" value="1"/>
</dbReference>
<keyword evidence="3" id="KW-0813">Transport</keyword>
<evidence type="ECO:0000256" key="7">
    <source>
        <dbReference type="ARBA" id="ARBA00022989"/>
    </source>
</evidence>
<accession>A0A7K6MPY0</accession>
<dbReference type="Gene3D" id="2.60.470.10">
    <property type="entry name" value="Acid-sensing ion channels like domains"/>
    <property type="match status" value="1"/>
</dbReference>
<keyword evidence="9" id="KW-0406">Ion transport</keyword>
<keyword evidence="10 23" id="KW-0472">Membrane</keyword>
<evidence type="ECO:0000256" key="17">
    <source>
        <dbReference type="ARBA" id="ARBA00041932"/>
    </source>
</evidence>
<dbReference type="GO" id="GO:0034706">
    <property type="term" value="C:sodium channel complex"/>
    <property type="evidence" value="ECO:0007669"/>
    <property type="project" value="UniProtKB-ARBA"/>
</dbReference>